<evidence type="ECO:0000256" key="2">
    <source>
        <dbReference type="ARBA" id="ARBA00004953"/>
    </source>
</evidence>
<comment type="pathway">
    <text evidence="2">Cofactor biosynthesis; adenosylcobalamin biosynthesis.</text>
</comment>
<comment type="similarity">
    <text evidence="3">Belongs to the CobD/CbiB family.</text>
</comment>
<evidence type="ECO:0000256" key="3">
    <source>
        <dbReference type="ARBA" id="ARBA00006263"/>
    </source>
</evidence>
<evidence type="ECO:0000256" key="7">
    <source>
        <dbReference type="ARBA" id="ARBA00022989"/>
    </source>
</evidence>
<keyword evidence="8 9" id="KW-0472">Membrane</keyword>
<dbReference type="EMBL" id="JBCGCU010000018">
    <property type="protein sequence ID" value="MEM0516440.1"/>
    <property type="molecule type" value="Genomic_DNA"/>
</dbReference>
<feature type="transmembrane region" description="Helical" evidence="9">
    <location>
        <begin position="57"/>
        <end position="85"/>
    </location>
</feature>
<dbReference type="Proteomes" id="UP001447008">
    <property type="component" value="Unassembled WGS sequence"/>
</dbReference>
<feature type="transmembrane region" description="Helical" evidence="9">
    <location>
        <begin position="203"/>
        <end position="225"/>
    </location>
</feature>
<feature type="transmembrane region" description="Helical" evidence="9">
    <location>
        <begin position="163"/>
        <end position="183"/>
    </location>
</feature>
<feature type="transmembrane region" description="Helical" evidence="9">
    <location>
        <begin position="12"/>
        <end position="31"/>
    </location>
</feature>
<evidence type="ECO:0000256" key="5">
    <source>
        <dbReference type="ARBA" id="ARBA00022573"/>
    </source>
</evidence>
<evidence type="ECO:0000256" key="8">
    <source>
        <dbReference type="ARBA" id="ARBA00023136"/>
    </source>
</evidence>
<evidence type="ECO:0000256" key="9">
    <source>
        <dbReference type="SAM" id="Phobius"/>
    </source>
</evidence>
<protein>
    <submittedName>
        <fullName evidence="10">Cobalamin biosynthesis protein</fullName>
    </submittedName>
</protein>
<feature type="transmembrane region" description="Helical" evidence="9">
    <location>
        <begin position="245"/>
        <end position="266"/>
    </location>
</feature>
<keyword evidence="5" id="KW-0169">Cobalamin biosynthesis</keyword>
<keyword evidence="4" id="KW-1003">Cell membrane</keyword>
<evidence type="ECO:0000256" key="4">
    <source>
        <dbReference type="ARBA" id="ARBA00022475"/>
    </source>
</evidence>
<name>A0ABU9N2E7_9GAMM</name>
<evidence type="ECO:0000256" key="1">
    <source>
        <dbReference type="ARBA" id="ARBA00004651"/>
    </source>
</evidence>
<accession>A0ABU9N2E7</accession>
<keyword evidence="6 9" id="KW-0812">Transmembrane</keyword>
<dbReference type="InterPro" id="IPR004485">
    <property type="entry name" value="Cobalamin_biosynth_CobD/CbiB"/>
</dbReference>
<dbReference type="Pfam" id="PF03186">
    <property type="entry name" value="CobD_Cbib"/>
    <property type="match status" value="1"/>
</dbReference>
<dbReference type="PANTHER" id="PTHR34308:SF1">
    <property type="entry name" value="COBALAMIN BIOSYNTHESIS PROTEIN CBIB"/>
    <property type="match status" value="1"/>
</dbReference>
<evidence type="ECO:0000313" key="11">
    <source>
        <dbReference type="Proteomes" id="UP001447008"/>
    </source>
</evidence>
<reference evidence="10 11" key="1">
    <citation type="submission" date="2024-03" db="EMBL/GenBank/DDBJ databases">
        <title>Pseudoalteromonas qingdaonensis sp. nov., isolated from the intestines of marine benthic organisms.</title>
        <authorList>
            <person name="Lin X."/>
            <person name="Fang S."/>
            <person name="Hu X."/>
        </authorList>
    </citation>
    <scope>NUCLEOTIDE SEQUENCE [LARGE SCALE GENOMIC DNA]</scope>
    <source>
        <strain evidence="10 11">YIC-827</strain>
    </source>
</reference>
<sequence>MQLEAFSNHLELLLLLTAVALARWLPLPSWYHPFTLLRLAFGNLVARTYSPEYSSSYLGLAAISSIALCVLLPLLMLTLFAQLVFYPELLSALVLYFCLGETPLRQTSQRIAQALQQERNPLAKALLSKLANRDAERLNTQGIAKANIEILVLRMLHDYFSPLLLYCLAGYQASFAYALLWQLHRAMRAHALPNSRYLFASKWLLSLCQLPALLLYLLPALFSKYRAIAWRYIRNYGQHFYHSPSGWILSVFSALLQVQLGGPAYYQGQRFERMRIGLYRQPEAEDIKAALSIIERINGLWLLVIIISFLFLA</sequence>
<evidence type="ECO:0000313" key="10">
    <source>
        <dbReference type="EMBL" id="MEM0516440.1"/>
    </source>
</evidence>
<organism evidence="10 11">
    <name type="scientific">Pseudoalteromonas qingdaonensis</name>
    <dbReference type="NCBI Taxonomy" id="3131913"/>
    <lineage>
        <taxon>Bacteria</taxon>
        <taxon>Pseudomonadati</taxon>
        <taxon>Pseudomonadota</taxon>
        <taxon>Gammaproteobacteria</taxon>
        <taxon>Alteromonadales</taxon>
        <taxon>Pseudoalteromonadaceae</taxon>
        <taxon>Pseudoalteromonas</taxon>
    </lineage>
</organism>
<dbReference type="PANTHER" id="PTHR34308">
    <property type="entry name" value="COBALAMIN BIOSYNTHESIS PROTEIN CBIB"/>
    <property type="match status" value="1"/>
</dbReference>
<keyword evidence="11" id="KW-1185">Reference proteome</keyword>
<dbReference type="RefSeq" id="WP_342679928.1">
    <property type="nucleotide sequence ID" value="NZ_JBCGCU010000018.1"/>
</dbReference>
<gene>
    <name evidence="10" type="ORF">WCN91_13620</name>
</gene>
<keyword evidence="7 9" id="KW-1133">Transmembrane helix</keyword>
<proteinExistence type="inferred from homology"/>
<comment type="caution">
    <text evidence="10">The sequence shown here is derived from an EMBL/GenBank/DDBJ whole genome shotgun (WGS) entry which is preliminary data.</text>
</comment>
<evidence type="ECO:0000256" key="6">
    <source>
        <dbReference type="ARBA" id="ARBA00022692"/>
    </source>
</evidence>
<comment type="subcellular location">
    <subcellularLocation>
        <location evidence="1">Cell membrane</location>
        <topology evidence="1">Multi-pass membrane protein</topology>
    </subcellularLocation>
</comment>
<feature type="transmembrane region" description="Helical" evidence="9">
    <location>
        <begin position="287"/>
        <end position="312"/>
    </location>
</feature>